<organism evidence="1 2">
    <name type="scientific">Bombyx mandarina</name>
    <name type="common">Wild silk moth</name>
    <name type="synonym">Wild silkworm</name>
    <dbReference type="NCBI Taxonomy" id="7092"/>
    <lineage>
        <taxon>Eukaryota</taxon>
        <taxon>Metazoa</taxon>
        <taxon>Ecdysozoa</taxon>
        <taxon>Arthropoda</taxon>
        <taxon>Hexapoda</taxon>
        <taxon>Insecta</taxon>
        <taxon>Pterygota</taxon>
        <taxon>Neoptera</taxon>
        <taxon>Endopterygota</taxon>
        <taxon>Lepidoptera</taxon>
        <taxon>Glossata</taxon>
        <taxon>Ditrysia</taxon>
        <taxon>Bombycoidea</taxon>
        <taxon>Bombycidae</taxon>
        <taxon>Bombycinae</taxon>
        <taxon>Bombyx</taxon>
    </lineage>
</organism>
<keyword evidence="1" id="KW-1185">Reference proteome</keyword>
<dbReference type="AlphaFoldDB" id="A0A6J2JIA9"/>
<proteinExistence type="predicted"/>
<protein>
    <submittedName>
        <fullName evidence="2">Uncharacterized protein LOC114242157</fullName>
    </submittedName>
</protein>
<name>A0A6J2JIA9_BOMMA</name>
<evidence type="ECO:0000313" key="1">
    <source>
        <dbReference type="Proteomes" id="UP000504629"/>
    </source>
</evidence>
<dbReference type="KEGG" id="bman:114242157"/>
<dbReference type="InterPro" id="IPR016024">
    <property type="entry name" value="ARM-type_fold"/>
</dbReference>
<reference evidence="2" key="1">
    <citation type="submission" date="2025-08" db="UniProtKB">
        <authorList>
            <consortium name="RefSeq"/>
        </authorList>
    </citation>
    <scope>IDENTIFICATION</scope>
    <source>
        <tissue evidence="2">Silk gland</tissue>
    </source>
</reference>
<dbReference type="SUPFAM" id="SSF48371">
    <property type="entry name" value="ARM repeat"/>
    <property type="match status" value="1"/>
</dbReference>
<dbReference type="RefSeq" id="XP_028029013.1">
    <property type="nucleotide sequence ID" value="XM_028173212.1"/>
</dbReference>
<dbReference type="GeneID" id="114242157"/>
<gene>
    <name evidence="2" type="primary">LOC114242157</name>
</gene>
<evidence type="ECO:0000313" key="2">
    <source>
        <dbReference type="RefSeq" id="XP_028029013.1"/>
    </source>
</evidence>
<accession>A0A6J2JIA9</accession>
<sequence length="406" mass="47094">MDKNTSLINQIHKCLLPKLSKGIDETENPIEYEIRLKNLRDNLDKLNILLNDIDLRECPVSSTILSNIIILYEEIKSNGNWNTEECKEYIKPLDKSFEILYGFPLNQILYINIFDKKDIFNVCIKILHEKITVDSLKKYPSLVEVYSSLVEKVKEYDVDVNPSTVLPLSLILMDDYLESNKLKGLRCCSATLRCLTTEHFMQGNYYEVIYCSLKKLTTEKNIEITKLVFECLLQLLQVLPSDPQYLKLEDVYAVILDQLYITTNLYRKAECFKFTKCIIQMHGVNCVSRKMFLSIIIDNLDACTNDAVADILLSETLECLETWIRYCWCIWKLSSDHKVLSILFKVLYTCKEKGLLSKIQNLIQTLISLCNVEDQKKIRNSLEISPEMTNPDFIEAVQSIKNKIVV</sequence>
<dbReference type="Proteomes" id="UP000504629">
    <property type="component" value="Unplaced"/>
</dbReference>
<dbReference type="OrthoDB" id="6417021at2759"/>